<evidence type="ECO:0000313" key="6">
    <source>
        <dbReference type="EMBL" id="QPG06834.1"/>
    </source>
</evidence>
<feature type="region of interest" description="Disordered" evidence="4">
    <location>
        <begin position="181"/>
        <end position="270"/>
    </location>
</feature>
<keyword evidence="7" id="KW-1185">Reference proteome</keyword>
<evidence type="ECO:0000313" key="7">
    <source>
        <dbReference type="Proteomes" id="UP000595095"/>
    </source>
</evidence>
<dbReference type="KEGG" id="smaa:IT774_06845"/>
<feature type="domain" description="Phosphatidic acid phosphatase type 2/haloperoxidase" evidence="5">
    <location>
        <begin position="66"/>
        <end position="174"/>
    </location>
</feature>
<feature type="compositionally biased region" description="Basic and acidic residues" evidence="4">
    <location>
        <begin position="252"/>
        <end position="261"/>
    </location>
</feature>
<dbReference type="SMART" id="SM00014">
    <property type="entry name" value="acidPPc"/>
    <property type="match status" value="1"/>
</dbReference>
<dbReference type="GO" id="GO:0050380">
    <property type="term" value="F:undecaprenyl-diphosphatase activity"/>
    <property type="evidence" value="ECO:0007669"/>
    <property type="project" value="UniProtKB-EC"/>
</dbReference>
<dbReference type="RefSeq" id="WP_195811908.1">
    <property type="nucleotide sequence ID" value="NZ_CP064795.1"/>
</dbReference>
<dbReference type="InterPro" id="IPR000326">
    <property type="entry name" value="PAP2/HPO"/>
</dbReference>
<dbReference type="InterPro" id="IPR036938">
    <property type="entry name" value="PAP2/HPO_sf"/>
</dbReference>
<name>A0A7S9DZJ6_9ALTE</name>
<dbReference type="SUPFAM" id="SSF48317">
    <property type="entry name" value="Acid phosphatase/Vanadium-dependent haloperoxidase"/>
    <property type="match status" value="1"/>
</dbReference>
<dbReference type="Pfam" id="PF01569">
    <property type="entry name" value="PAP2"/>
    <property type="match status" value="1"/>
</dbReference>
<proteinExistence type="predicted"/>
<dbReference type="EMBL" id="CP064795">
    <property type="protein sequence ID" value="QPG06834.1"/>
    <property type="molecule type" value="Genomic_DNA"/>
</dbReference>
<dbReference type="PANTHER" id="PTHR14969:SF13">
    <property type="entry name" value="AT30094P"/>
    <property type="match status" value="1"/>
</dbReference>
<dbReference type="Proteomes" id="UP000595095">
    <property type="component" value="Chromosome"/>
</dbReference>
<dbReference type="AlphaFoldDB" id="A0A7S9DZJ6"/>
<reference evidence="6 7" key="1">
    <citation type="submission" date="2020-11" db="EMBL/GenBank/DDBJ databases">
        <title>Complete genome sequence for Salinimonas sp. strain G2-b.</title>
        <authorList>
            <person name="Park S.-J."/>
        </authorList>
    </citation>
    <scope>NUCLEOTIDE SEQUENCE [LARGE SCALE GENOMIC DNA]</scope>
    <source>
        <strain evidence="6 7">G2-b</strain>
    </source>
</reference>
<dbReference type="GO" id="GO:0042392">
    <property type="term" value="F:sphingosine-1-phosphate phosphatase activity"/>
    <property type="evidence" value="ECO:0007669"/>
    <property type="project" value="TreeGrafter"/>
</dbReference>
<dbReference type="Gene3D" id="1.20.144.10">
    <property type="entry name" value="Phosphatidic acid phosphatase type 2/haloperoxidase"/>
    <property type="match status" value="1"/>
</dbReference>
<evidence type="ECO:0000256" key="1">
    <source>
        <dbReference type="ARBA" id="ARBA00012374"/>
    </source>
</evidence>
<evidence type="ECO:0000256" key="3">
    <source>
        <dbReference type="ARBA" id="ARBA00047594"/>
    </source>
</evidence>
<evidence type="ECO:0000256" key="2">
    <source>
        <dbReference type="ARBA" id="ARBA00032707"/>
    </source>
</evidence>
<organism evidence="6 7">
    <name type="scientific">Salinimonas marina</name>
    <dbReference type="NCBI Taxonomy" id="2785918"/>
    <lineage>
        <taxon>Bacteria</taxon>
        <taxon>Pseudomonadati</taxon>
        <taxon>Pseudomonadota</taxon>
        <taxon>Gammaproteobacteria</taxon>
        <taxon>Alteromonadales</taxon>
        <taxon>Alteromonadaceae</taxon>
        <taxon>Alteromonas/Salinimonas group</taxon>
        <taxon>Salinimonas</taxon>
    </lineage>
</organism>
<dbReference type="PANTHER" id="PTHR14969">
    <property type="entry name" value="SPHINGOSINE-1-PHOSPHATE PHOSPHOHYDROLASE"/>
    <property type="match status" value="1"/>
</dbReference>
<comment type="catalytic activity">
    <reaction evidence="3">
        <text>di-trans,octa-cis-undecaprenyl diphosphate + H2O = di-trans,octa-cis-undecaprenyl phosphate + phosphate + H(+)</text>
        <dbReference type="Rhea" id="RHEA:28094"/>
        <dbReference type="ChEBI" id="CHEBI:15377"/>
        <dbReference type="ChEBI" id="CHEBI:15378"/>
        <dbReference type="ChEBI" id="CHEBI:43474"/>
        <dbReference type="ChEBI" id="CHEBI:58405"/>
        <dbReference type="ChEBI" id="CHEBI:60392"/>
        <dbReference type="EC" id="3.6.1.27"/>
    </reaction>
</comment>
<feature type="compositionally biased region" description="Polar residues" evidence="4">
    <location>
        <begin position="192"/>
        <end position="230"/>
    </location>
</feature>
<evidence type="ECO:0000259" key="5">
    <source>
        <dbReference type="SMART" id="SM00014"/>
    </source>
</evidence>
<protein>
    <recommendedName>
        <fullName evidence="1">undecaprenyl-diphosphate phosphatase</fullName>
        <ecNumber evidence="1">3.6.1.27</ecNumber>
    </recommendedName>
    <alternativeName>
        <fullName evidence="2">Undecaprenyl pyrophosphate phosphatase</fullName>
    </alternativeName>
</protein>
<feature type="compositionally biased region" description="Low complexity" evidence="4">
    <location>
        <begin position="231"/>
        <end position="251"/>
    </location>
</feature>
<gene>
    <name evidence="6" type="ORF">IT774_06845</name>
</gene>
<evidence type="ECO:0000256" key="4">
    <source>
        <dbReference type="SAM" id="MobiDB-lite"/>
    </source>
</evidence>
<sequence length="270" mass="27911">MADIIGKKGFAAYKALDLFRRKKQHNSVFESKTLSAVTRPPAVVALAAAAYGASRFSDSKKLQNTLLRATLSSALAGLVNAGLKRVIGRRRPRATMGPAFKGFSLDDKHNSMPSGHAAAVTAVAASLPKSYGPLLAAGAATAIIGRSRTKRDAHHFTDVLVGGCVGFASAHLVSKLLKKSGKSKYKTKTTDNTKQADGTDQTFSQGDSYQSAEQDGQTSKAATSTNQQNEAKSTGKASAGASAASKSGSSATDKKTGDTKAGKTSAATKK</sequence>
<dbReference type="EC" id="3.6.1.27" evidence="1"/>
<accession>A0A7S9DZJ6</accession>